<dbReference type="RefSeq" id="WP_170847742.1">
    <property type="nucleotide sequence ID" value="NZ_FNZE01000007.1"/>
</dbReference>
<keyword evidence="3" id="KW-1185">Reference proteome</keyword>
<dbReference type="EMBL" id="FNZE01000007">
    <property type="protein sequence ID" value="SEJ34235.1"/>
    <property type="molecule type" value="Genomic_DNA"/>
</dbReference>
<gene>
    <name evidence="2" type="ORF">SAMN05216201_107114</name>
</gene>
<sequence length="791" mass="85714">MPTGLQPLREQSREFLKQGLQSVFDALDDSLFELGERAASGAAQQELFEAMRALRLKREGIEKAVLAGLDKAFGEMGAAQRHAAMDVLPTGLLTLVSHDELEETVAIKTMVMRSLSENGAELNPLQQRLQALVGSPVIEDNNPLSARTLCNLMVGALRPLELKIHVRLLLLKLFEKHLLKGVGELYAAANDSLIAAGVLPNLQLHTPRPARAAARAQVAAPAAVDSGAAKTPTLEPQAVLGQLRELLGNARGSASAAVAPADAVPVTQNDLTRLLSFLQRQPVAAAGTPDLRRQLDTLLARASANSPRPRVIGRLDEDVITLVTMLFEQVLGDDALPEPLRGPIGNMQVPLLKAAILDQRLFGEQAHPARQLLNEVTVAARDSEDLADMQRERLRSKIEQVSQRLRDEFTDDPQVFASLLEDFSRFNASEHKRAALLEQRLLEAEEARALREHARQQIESLLSERLQGLTLPTAIVQGLERGWGRLLQLILLREGDESAAWNQALATLDELLLRVAPLRSAEEARLLLGSHRQELLSELRRGLEQVAYDPFEQQRFFEELSQWQRKLLSDFRAGVAVAPAPEAPQAVETVSAPQVAAEVDVDPLAVEAEQPAQTVDPGPVDVMPDIPVLVVGEPLSADHQTAAQPSVVEPSQFSGWESAVAVAVEVPAAVVVEDAGVESVAATEVLASAEAQGAPIVCEEHLALVDNLGVGSWVELYAEDGAKQRCKLAAFIRVSGQFIFVNRAGAKVASFDREALALVFASGAARLRDNAQPFDRALEAIIGNLREQRGK</sequence>
<evidence type="ECO:0000256" key="1">
    <source>
        <dbReference type="SAM" id="Coils"/>
    </source>
</evidence>
<dbReference type="AlphaFoldDB" id="A0A1H6YBT5"/>
<protein>
    <recommendedName>
        <fullName evidence="4">Thymidine phosphorylase</fullName>
    </recommendedName>
</protein>
<name>A0A1H6YBT5_9PSED</name>
<evidence type="ECO:0008006" key="4">
    <source>
        <dbReference type="Google" id="ProtNLM"/>
    </source>
</evidence>
<evidence type="ECO:0000313" key="3">
    <source>
        <dbReference type="Proteomes" id="UP000242930"/>
    </source>
</evidence>
<dbReference type="InterPro" id="IPR012434">
    <property type="entry name" value="DUF1631"/>
</dbReference>
<feature type="coiled-coil region" evidence="1">
    <location>
        <begin position="427"/>
        <end position="464"/>
    </location>
</feature>
<organism evidence="2 3">
    <name type="scientific">Pseudomonas linyingensis</name>
    <dbReference type="NCBI Taxonomy" id="915471"/>
    <lineage>
        <taxon>Bacteria</taxon>
        <taxon>Pseudomonadati</taxon>
        <taxon>Pseudomonadota</taxon>
        <taxon>Gammaproteobacteria</taxon>
        <taxon>Pseudomonadales</taxon>
        <taxon>Pseudomonadaceae</taxon>
        <taxon>Pseudomonas</taxon>
    </lineage>
</organism>
<dbReference type="Proteomes" id="UP000242930">
    <property type="component" value="Unassembled WGS sequence"/>
</dbReference>
<dbReference type="Pfam" id="PF07793">
    <property type="entry name" value="DUF1631"/>
    <property type="match status" value="1"/>
</dbReference>
<reference evidence="3" key="1">
    <citation type="submission" date="2016-10" db="EMBL/GenBank/DDBJ databases">
        <authorList>
            <person name="Varghese N."/>
            <person name="Submissions S."/>
        </authorList>
    </citation>
    <scope>NUCLEOTIDE SEQUENCE [LARGE SCALE GENOMIC DNA]</scope>
    <source>
        <strain evidence="3">LMG 25967</strain>
    </source>
</reference>
<keyword evidence="1" id="KW-0175">Coiled coil</keyword>
<proteinExistence type="predicted"/>
<evidence type="ECO:0000313" key="2">
    <source>
        <dbReference type="EMBL" id="SEJ34235.1"/>
    </source>
</evidence>
<accession>A0A1H6YBT5</accession>
<dbReference type="STRING" id="915471.SAMN05216201_107114"/>